<protein>
    <submittedName>
        <fullName evidence="2">Uncharacterized protein</fullName>
    </submittedName>
</protein>
<gene>
    <name evidence="2" type="ORF">UF66_0409</name>
</gene>
<sequence length="53" mass="5817">MKLSSILISIITGLLMFLVTFYTSNHAVIPSLVMGIVGLITNIWIGIDAKKRL</sequence>
<feature type="transmembrane region" description="Helical" evidence="1">
    <location>
        <begin position="28"/>
        <end position="47"/>
    </location>
</feature>
<evidence type="ECO:0000313" key="3">
    <source>
        <dbReference type="Proteomes" id="UP000034455"/>
    </source>
</evidence>
<dbReference type="EMBL" id="LAKJ01000012">
    <property type="protein sequence ID" value="KKI63920.1"/>
    <property type="molecule type" value="Genomic_DNA"/>
</dbReference>
<organism evidence="2 3">
    <name type="scientific">Staphylococcus cohnii subsp. cohnii</name>
    <dbReference type="NCBI Taxonomy" id="74704"/>
    <lineage>
        <taxon>Bacteria</taxon>
        <taxon>Bacillati</taxon>
        <taxon>Bacillota</taxon>
        <taxon>Bacilli</taxon>
        <taxon>Bacillales</taxon>
        <taxon>Staphylococcaceae</taxon>
        <taxon>Staphylococcus</taxon>
        <taxon>Staphylococcus cohnii species complex</taxon>
    </lineage>
</organism>
<evidence type="ECO:0000313" key="2">
    <source>
        <dbReference type="EMBL" id="KKI63920.1"/>
    </source>
</evidence>
<dbReference type="GeneID" id="58098807"/>
<keyword evidence="1" id="KW-0812">Transmembrane</keyword>
<proteinExistence type="predicted"/>
<comment type="caution">
    <text evidence="2">The sequence shown here is derived from an EMBL/GenBank/DDBJ whole genome shotgun (WGS) entry which is preliminary data.</text>
</comment>
<keyword evidence="1" id="KW-0472">Membrane</keyword>
<dbReference type="AlphaFoldDB" id="A0A0M2P117"/>
<accession>A0A0M2P117</accession>
<name>A0A0M2P117_STACC</name>
<keyword evidence="1" id="KW-1133">Transmembrane helix</keyword>
<dbReference type="RefSeq" id="WP_019469923.1">
    <property type="nucleotide sequence ID" value="NZ_BKAS01000002.1"/>
</dbReference>
<feature type="transmembrane region" description="Helical" evidence="1">
    <location>
        <begin position="5"/>
        <end position="22"/>
    </location>
</feature>
<dbReference type="PATRIC" id="fig|74704.6.peg.423"/>
<reference evidence="2 3" key="1">
    <citation type="submission" date="2015-03" db="EMBL/GenBank/DDBJ databases">
        <title>Genome Assembly of Staphylococcus cohnii subsp. cohnii strain G22B2.</title>
        <authorList>
            <person name="Nair G."/>
            <person name="Kaur G."/>
            <person name="Khatri I."/>
            <person name="Singh N.K."/>
            <person name="Sathyabama S."/>
            <person name="Maurya S.K."/>
            <person name="Subramanian S."/>
            <person name="Agrewala J.N."/>
            <person name="Mayilraj S."/>
        </authorList>
    </citation>
    <scope>NUCLEOTIDE SEQUENCE [LARGE SCALE GENOMIC DNA]</scope>
    <source>
        <strain evidence="2 3">G22B2</strain>
    </source>
</reference>
<evidence type="ECO:0000256" key="1">
    <source>
        <dbReference type="SAM" id="Phobius"/>
    </source>
</evidence>
<dbReference type="Proteomes" id="UP000034455">
    <property type="component" value="Unassembled WGS sequence"/>
</dbReference>